<dbReference type="EMBL" id="NIBG01000015">
    <property type="protein sequence ID" value="PAB58489.1"/>
    <property type="molecule type" value="Genomic_DNA"/>
</dbReference>
<dbReference type="GO" id="GO:0006260">
    <property type="term" value="P:DNA replication"/>
    <property type="evidence" value="ECO:0007669"/>
    <property type="project" value="TreeGrafter"/>
</dbReference>
<evidence type="ECO:0000313" key="4">
    <source>
        <dbReference type="Proteomes" id="UP000216024"/>
    </source>
</evidence>
<feature type="domain" description="AAA+ ATPase" evidence="2">
    <location>
        <begin position="183"/>
        <end position="309"/>
    </location>
</feature>
<dbReference type="AlphaFoldDB" id="A0A267MFY8"/>
<dbReference type="NCBIfam" id="NF005304">
    <property type="entry name" value="PRK06835.1"/>
    <property type="match status" value="1"/>
</dbReference>
<sequence length="326" mass="38012">MAKNISKTILLEYEKSRDKAEKELEDRKKQVHALLPKLKEIEDEINKTGIHMAKAILTNAHNYDQYLSELKVTLESLKQEKAILLTENNVPLNYLEIQYNCTSCNDTGFLQNGRKCTCFKQKLINHAYKMSNLDKVLEKENFNNFKISLYDNNPFEGEELTPYENMQHVLEDCGLFVNNFNQSNENLLFYGTTGLGKTFMCNCIAKELLDRGKIVVYQTAFKILDIIEQYKFSKVKDPLIKESYQMLFDCDLLIIDDLGTELTNTFTNSEIFHILNTRLINDKKLIISTNLGPKEIATTYSERIFSRIFSKFKVMKFYGDDLRWEV</sequence>
<dbReference type="Gene3D" id="3.40.50.300">
    <property type="entry name" value="P-loop containing nucleotide triphosphate hydrolases"/>
    <property type="match status" value="1"/>
</dbReference>
<reference evidence="3 4" key="1">
    <citation type="submission" date="2017-06" db="EMBL/GenBank/DDBJ databases">
        <title>Draft genome sequence of anaerobic fermentative bacterium Anaeromicrobium sediminis DY2726D isolated from West Pacific Ocean sediments.</title>
        <authorList>
            <person name="Zeng X."/>
        </authorList>
    </citation>
    <scope>NUCLEOTIDE SEQUENCE [LARGE SCALE GENOMIC DNA]</scope>
    <source>
        <strain evidence="3 4">DY2726D</strain>
    </source>
</reference>
<dbReference type="SMART" id="SM00382">
    <property type="entry name" value="AAA"/>
    <property type="match status" value="1"/>
</dbReference>
<keyword evidence="1" id="KW-0175">Coiled coil</keyword>
<dbReference type="InterPro" id="IPR003593">
    <property type="entry name" value="AAA+_ATPase"/>
</dbReference>
<evidence type="ECO:0000256" key="1">
    <source>
        <dbReference type="SAM" id="Coils"/>
    </source>
</evidence>
<dbReference type="SUPFAM" id="SSF52540">
    <property type="entry name" value="P-loop containing nucleoside triphosphate hydrolases"/>
    <property type="match status" value="1"/>
</dbReference>
<organism evidence="3 4">
    <name type="scientific">Anaeromicrobium sediminis</name>
    <dbReference type="NCBI Taxonomy" id="1478221"/>
    <lineage>
        <taxon>Bacteria</taxon>
        <taxon>Bacillati</taxon>
        <taxon>Bacillota</taxon>
        <taxon>Clostridia</taxon>
        <taxon>Peptostreptococcales</taxon>
        <taxon>Thermotaleaceae</taxon>
        <taxon>Anaeromicrobium</taxon>
    </lineage>
</organism>
<accession>A0A267MFY8</accession>
<dbReference type="InterPro" id="IPR013317">
    <property type="entry name" value="DnaA_dom"/>
</dbReference>
<dbReference type="RefSeq" id="WP_095134619.1">
    <property type="nucleotide sequence ID" value="NZ_NIBG01000015.1"/>
</dbReference>
<dbReference type="PANTHER" id="PTHR30050:SF4">
    <property type="entry name" value="ATP-BINDING PROTEIN RV3427C IN INSERTION SEQUENCE-RELATED"/>
    <property type="match status" value="1"/>
</dbReference>
<dbReference type="Proteomes" id="UP000216024">
    <property type="component" value="Unassembled WGS sequence"/>
</dbReference>
<evidence type="ECO:0000259" key="2">
    <source>
        <dbReference type="SMART" id="SM00382"/>
    </source>
</evidence>
<proteinExistence type="predicted"/>
<gene>
    <name evidence="3" type="ORF">CCE28_15420</name>
</gene>
<dbReference type="Pfam" id="PF00308">
    <property type="entry name" value="Bac_DnaA"/>
    <property type="match status" value="1"/>
</dbReference>
<evidence type="ECO:0000313" key="3">
    <source>
        <dbReference type="EMBL" id="PAB58489.1"/>
    </source>
</evidence>
<dbReference type="CDD" id="cd00009">
    <property type="entry name" value="AAA"/>
    <property type="match status" value="1"/>
</dbReference>
<comment type="caution">
    <text evidence="3">The sequence shown here is derived from an EMBL/GenBank/DDBJ whole genome shotgun (WGS) entry which is preliminary data.</text>
</comment>
<feature type="coiled-coil region" evidence="1">
    <location>
        <begin position="60"/>
        <end position="87"/>
    </location>
</feature>
<dbReference type="InterPro" id="IPR027417">
    <property type="entry name" value="P-loop_NTPase"/>
</dbReference>
<dbReference type="PANTHER" id="PTHR30050">
    <property type="entry name" value="CHROMOSOMAL REPLICATION INITIATOR PROTEIN DNAA"/>
    <property type="match status" value="1"/>
</dbReference>
<keyword evidence="4" id="KW-1185">Reference proteome</keyword>
<dbReference type="OrthoDB" id="9776217at2"/>
<protein>
    <submittedName>
        <fullName evidence="3">DNA replication protein DnaC</fullName>
    </submittedName>
</protein>
<name>A0A267MFY8_9FIRM</name>